<proteinExistence type="inferred from homology"/>
<keyword evidence="2 7" id="KW-0812">Transmembrane</keyword>
<evidence type="ECO:0000256" key="4">
    <source>
        <dbReference type="ARBA" id="ARBA00023136"/>
    </source>
</evidence>
<evidence type="ECO:0000256" key="6">
    <source>
        <dbReference type="SAM" id="MobiDB-lite"/>
    </source>
</evidence>
<feature type="transmembrane region" description="Helical" evidence="7">
    <location>
        <begin position="201"/>
        <end position="221"/>
    </location>
</feature>
<comment type="caution">
    <text evidence="9">The sequence shown here is derived from an EMBL/GenBank/DDBJ whole genome shotgun (WGS) entry which is preliminary data.</text>
</comment>
<dbReference type="PANTHER" id="PTHR33048">
    <property type="entry name" value="PTH11-LIKE INTEGRAL MEMBRANE PROTEIN (AFU_ORTHOLOGUE AFUA_5G11245)"/>
    <property type="match status" value="1"/>
</dbReference>
<sequence>MAETNGPKIVISLWVQTIIPFFFMILRYYCKVRYTKVFGWDDWLLALSWIFVLIYTTLIHVSVNYDVGKHFHEADSVQLVTGIKFMYLGELFALLAMPTSKTSFCITLLRLTEIYWHKWIIWFIIVSVNITMWLCAALTFGQCSPVEKLWNYTLEGECWDNRIVIYYSIVVGAYACVLDVLLAICPWLIIHKLQMNKREKFGVIFAMSLGCLAAVACAIKTSYIPQIGTWKDFTFNIAEVLIWGLAESAITIMAASIPFMRLLIREVSSRSGSNGRSNKKSSANTYQLQDRSHHSNLGNKTKAETDIYHKQLAGKDDEGSDKSILGEARGYQGKIMQTSEVRIEYGDGGDDFSVRNDKSGQSFYH</sequence>
<dbReference type="InterPro" id="IPR052337">
    <property type="entry name" value="SAT4-like"/>
</dbReference>
<evidence type="ECO:0000256" key="3">
    <source>
        <dbReference type="ARBA" id="ARBA00022989"/>
    </source>
</evidence>
<evidence type="ECO:0000313" key="9">
    <source>
        <dbReference type="EMBL" id="KAH7121084.1"/>
    </source>
</evidence>
<feature type="transmembrane region" description="Helical" evidence="7">
    <location>
        <begin position="77"/>
        <end position="98"/>
    </location>
</feature>
<feature type="transmembrane region" description="Helical" evidence="7">
    <location>
        <begin position="164"/>
        <end position="189"/>
    </location>
</feature>
<dbReference type="AlphaFoldDB" id="A0A9P9IIU4"/>
<evidence type="ECO:0000259" key="8">
    <source>
        <dbReference type="Pfam" id="PF20684"/>
    </source>
</evidence>
<evidence type="ECO:0000313" key="10">
    <source>
        <dbReference type="Proteomes" id="UP000700596"/>
    </source>
</evidence>
<feature type="compositionally biased region" description="Low complexity" evidence="6">
    <location>
        <begin position="270"/>
        <end position="282"/>
    </location>
</feature>
<reference evidence="9" key="1">
    <citation type="journal article" date="2021" name="Nat. Commun.">
        <title>Genetic determinants of endophytism in the Arabidopsis root mycobiome.</title>
        <authorList>
            <person name="Mesny F."/>
            <person name="Miyauchi S."/>
            <person name="Thiergart T."/>
            <person name="Pickel B."/>
            <person name="Atanasova L."/>
            <person name="Karlsson M."/>
            <person name="Huettel B."/>
            <person name="Barry K.W."/>
            <person name="Haridas S."/>
            <person name="Chen C."/>
            <person name="Bauer D."/>
            <person name="Andreopoulos W."/>
            <person name="Pangilinan J."/>
            <person name="LaButti K."/>
            <person name="Riley R."/>
            <person name="Lipzen A."/>
            <person name="Clum A."/>
            <person name="Drula E."/>
            <person name="Henrissat B."/>
            <person name="Kohler A."/>
            <person name="Grigoriev I.V."/>
            <person name="Martin F.M."/>
            <person name="Hacquard S."/>
        </authorList>
    </citation>
    <scope>NUCLEOTIDE SEQUENCE</scope>
    <source>
        <strain evidence="9">MPI-CAGE-CH-0243</strain>
    </source>
</reference>
<comment type="subcellular location">
    <subcellularLocation>
        <location evidence="1">Membrane</location>
        <topology evidence="1">Multi-pass membrane protein</topology>
    </subcellularLocation>
</comment>
<feature type="transmembrane region" description="Helical" evidence="7">
    <location>
        <begin position="241"/>
        <end position="264"/>
    </location>
</feature>
<feature type="transmembrane region" description="Helical" evidence="7">
    <location>
        <begin position="42"/>
        <end position="65"/>
    </location>
</feature>
<organism evidence="9 10">
    <name type="scientific">Dendryphion nanum</name>
    <dbReference type="NCBI Taxonomy" id="256645"/>
    <lineage>
        <taxon>Eukaryota</taxon>
        <taxon>Fungi</taxon>
        <taxon>Dikarya</taxon>
        <taxon>Ascomycota</taxon>
        <taxon>Pezizomycotina</taxon>
        <taxon>Dothideomycetes</taxon>
        <taxon>Pleosporomycetidae</taxon>
        <taxon>Pleosporales</taxon>
        <taxon>Torulaceae</taxon>
        <taxon>Dendryphion</taxon>
    </lineage>
</organism>
<feature type="transmembrane region" description="Helical" evidence="7">
    <location>
        <begin position="119"/>
        <end position="140"/>
    </location>
</feature>
<protein>
    <recommendedName>
        <fullName evidence="8">Rhodopsin domain-containing protein</fullName>
    </recommendedName>
</protein>
<evidence type="ECO:0000256" key="7">
    <source>
        <dbReference type="SAM" id="Phobius"/>
    </source>
</evidence>
<feature type="transmembrane region" description="Helical" evidence="7">
    <location>
        <begin position="12"/>
        <end position="30"/>
    </location>
</feature>
<comment type="similarity">
    <text evidence="5">Belongs to the SAT4 family.</text>
</comment>
<keyword evidence="3 7" id="KW-1133">Transmembrane helix</keyword>
<keyword evidence="10" id="KW-1185">Reference proteome</keyword>
<dbReference type="InterPro" id="IPR049326">
    <property type="entry name" value="Rhodopsin_dom_fungi"/>
</dbReference>
<dbReference type="Pfam" id="PF20684">
    <property type="entry name" value="Fung_rhodopsin"/>
    <property type="match status" value="1"/>
</dbReference>
<dbReference type="OrthoDB" id="3934549at2759"/>
<gene>
    <name evidence="9" type="ORF">B0J11DRAFT_56634</name>
</gene>
<evidence type="ECO:0000256" key="1">
    <source>
        <dbReference type="ARBA" id="ARBA00004141"/>
    </source>
</evidence>
<name>A0A9P9IIU4_9PLEO</name>
<dbReference type="PANTHER" id="PTHR33048:SF42">
    <property type="entry name" value="INTEGRAL MEMBRANE PROTEIN"/>
    <property type="match status" value="1"/>
</dbReference>
<accession>A0A9P9IIU4</accession>
<dbReference type="GO" id="GO:0016020">
    <property type="term" value="C:membrane"/>
    <property type="evidence" value="ECO:0007669"/>
    <property type="project" value="UniProtKB-SubCell"/>
</dbReference>
<dbReference type="Proteomes" id="UP000700596">
    <property type="component" value="Unassembled WGS sequence"/>
</dbReference>
<dbReference type="EMBL" id="JAGMWT010000010">
    <property type="protein sequence ID" value="KAH7121084.1"/>
    <property type="molecule type" value="Genomic_DNA"/>
</dbReference>
<keyword evidence="4 7" id="KW-0472">Membrane</keyword>
<feature type="region of interest" description="Disordered" evidence="6">
    <location>
        <begin position="270"/>
        <end position="300"/>
    </location>
</feature>
<evidence type="ECO:0000256" key="5">
    <source>
        <dbReference type="ARBA" id="ARBA00038359"/>
    </source>
</evidence>
<feature type="region of interest" description="Disordered" evidence="6">
    <location>
        <begin position="346"/>
        <end position="365"/>
    </location>
</feature>
<feature type="compositionally biased region" description="Polar residues" evidence="6">
    <location>
        <begin position="283"/>
        <end position="299"/>
    </location>
</feature>
<feature type="domain" description="Rhodopsin" evidence="8">
    <location>
        <begin position="26"/>
        <end position="265"/>
    </location>
</feature>
<evidence type="ECO:0000256" key="2">
    <source>
        <dbReference type="ARBA" id="ARBA00022692"/>
    </source>
</evidence>